<proteinExistence type="predicted"/>
<reference evidence="1 2" key="1">
    <citation type="submission" date="2020-12" db="EMBL/GenBank/DDBJ databases">
        <title>Whole genome sequences of gut porcine anaerobes.</title>
        <authorList>
            <person name="Kubasova T."/>
            <person name="Jahodarova E."/>
            <person name="Rychlik I."/>
        </authorList>
    </citation>
    <scope>NUCLEOTIDE SEQUENCE [LARGE SCALE GENOMIC DNA]</scope>
    <source>
        <strain evidence="1 2">An925</strain>
    </source>
</reference>
<sequence>MRKTYILLSVVMLICLGCEWRLKSGDTEMGHDQSLIDRYDRIEMLYLTTGDYSALQQMQSDYPGQTRMLIEDVLHIGHVNDVGINQRFRHFFCDSTLQRLLADVQVEFASLDDVSHDLQKAFKRMRKEFPDIVLPTIYTQIGSFDQSIVVDSNMVGVSLDKYLGADYPFYLQHYSDAQRAMMTRQMIVPDCVAFYILSMFPTPDGLTKAEIHRELRAGKIQWVANQIVGRRAFRNPEVDAIDRYMKSNRHKSIQQLLNSHDAIVE</sequence>
<accession>A0ABS9CCC7</accession>
<keyword evidence="2" id="KW-1185">Reference proteome</keyword>
<dbReference type="RefSeq" id="WP_094390574.1">
    <property type="nucleotide sequence ID" value="NZ_JADYTN010000001.1"/>
</dbReference>
<dbReference type="InterPro" id="IPR019853">
    <property type="entry name" value="GldB-like"/>
</dbReference>
<organism evidence="1 2">
    <name type="scientific">Xylanibacter brevis</name>
    <dbReference type="NCBI Taxonomy" id="83231"/>
    <lineage>
        <taxon>Bacteria</taxon>
        <taxon>Pseudomonadati</taxon>
        <taxon>Bacteroidota</taxon>
        <taxon>Bacteroidia</taxon>
        <taxon>Bacteroidales</taxon>
        <taxon>Prevotellaceae</taxon>
        <taxon>Xylanibacter</taxon>
    </lineage>
</organism>
<dbReference type="Pfam" id="PF25594">
    <property type="entry name" value="GldB_lipo"/>
    <property type="match status" value="1"/>
</dbReference>
<comment type="caution">
    <text evidence="1">The sequence shown here is derived from an EMBL/GenBank/DDBJ whole genome shotgun (WGS) entry which is preliminary data.</text>
</comment>
<gene>
    <name evidence="1" type="ORF">I6E12_00780</name>
</gene>
<protein>
    <submittedName>
        <fullName evidence="1">Gliding motility protein GldB</fullName>
    </submittedName>
</protein>
<evidence type="ECO:0000313" key="2">
    <source>
        <dbReference type="Proteomes" id="UP001200470"/>
    </source>
</evidence>
<dbReference type="Proteomes" id="UP001200470">
    <property type="component" value="Unassembled WGS sequence"/>
</dbReference>
<dbReference type="EMBL" id="JADYTN010000001">
    <property type="protein sequence ID" value="MCF2562651.1"/>
    <property type="molecule type" value="Genomic_DNA"/>
</dbReference>
<name>A0ABS9CCC7_9BACT</name>
<evidence type="ECO:0000313" key="1">
    <source>
        <dbReference type="EMBL" id="MCF2562651.1"/>
    </source>
</evidence>